<feature type="non-terminal residue" evidence="9">
    <location>
        <position position="215"/>
    </location>
</feature>
<sequence>MSSTSGRVLGAYGAPPAPLGRRVAAWLVDGVGTAICAAPVWLANLPVLTASLAAAEDALAAGADTMTPPTTTADPVLLAVGAVLLLAWGGVQWWFHGTRGWTVGKRLLHLRTVDVRTGRPIGLGRAFVRYLVVALSVLACGVGQVVVLLSPLFDRSGRYRGWHDRVGDAVVVDVRGLAASRRVSGWDDPSRRADPAAPATAAPAGPAAPLPPAAP</sequence>
<proteinExistence type="predicted"/>
<evidence type="ECO:0000256" key="3">
    <source>
        <dbReference type="ARBA" id="ARBA00022692"/>
    </source>
</evidence>
<accession>A0A3M2IJT8</accession>
<dbReference type="GO" id="GO:0005886">
    <property type="term" value="C:plasma membrane"/>
    <property type="evidence" value="ECO:0007669"/>
    <property type="project" value="UniProtKB-SubCell"/>
</dbReference>
<dbReference type="InterPro" id="IPR010432">
    <property type="entry name" value="RDD"/>
</dbReference>
<feature type="transmembrane region" description="Helical" evidence="7">
    <location>
        <begin position="127"/>
        <end position="153"/>
    </location>
</feature>
<dbReference type="Pfam" id="PF06271">
    <property type="entry name" value="RDD"/>
    <property type="match status" value="1"/>
</dbReference>
<gene>
    <name evidence="9" type="ORF">EBM89_20800</name>
</gene>
<keyword evidence="10" id="KW-1185">Reference proteome</keyword>
<comment type="subcellular location">
    <subcellularLocation>
        <location evidence="1">Cell membrane</location>
        <topology evidence="1">Multi-pass membrane protein</topology>
    </subcellularLocation>
</comment>
<organism evidence="9 10">
    <name type="scientific">Cellulomonas triticagri</name>
    <dbReference type="NCBI Taxonomy" id="2483352"/>
    <lineage>
        <taxon>Bacteria</taxon>
        <taxon>Bacillati</taxon>
        <taxon>Actinomycetota</taxon>
        <taxon>Actinomycetes</taxon>
        <taxon>Micrococcales</taxon>
        <taxon>Cellulomonadaceae</taxon>
        <taxon>Cellulomonas</taxon>
    </lineage>
</organism>
<evidence type="ECO:0000256" key="6">
    <source>
        <dbReference type="SAM" id="MobiDB-lite"/>
    </source>
</evidence>
<evidence type="ECO:0000313" key="10">
    <source>
        <dbReference type="Proteomes" id="UP000269289"/>
    </source>
</evidence>
<dbReference type="Proteomes" id="UP000269289">
    <property type="component" value="Unassembled WGS sequence"/>
</dbReference>
<name>A0A3M2IJT8_9CELL</name>
<protein>
    <submittedName>
        <fullName evidence="9">RDD family protein</fullName>
    </submittedName>
</protein>
<evidence type="ECO:0000256" key="5">
    <source>
        <dbReference type="ARBA" id="ARBA00023136"/>
    </source>
</evidence>
<evidence type="ECO:0000256" key="7">
    <source>
        <dbReference type="SAM" id="Phobius"/>
    </source>
</evidence>
<evidence type="ECO:0000256" key="4">
    <source>
        <dbReference type="ARBA" id="ARBA00022989"/>
    </source>
</evidence>
<dbReference type="RefSeq" id="WP_147463662.1">
    <property type="nucleotide sequence ID" value="NZ_RFFI01000270.1"/>
</dbReference>
<dbReference type="PANTHER" id="PTHR36115:SF4">
    <property type="entry name" value="MEMBRANE PROTEIN"/>
    <property type="match status" value="1"/>
</dbReference>
<reference evidence="9 10" key="1">
    <citation type="submission" date="2018-10" db="EMBL/GenBank/DDBJ databases">
        <title>Isolation, diversity and antifungal activity of actinobacteria from wheat.</title>
        <authorList>
            <person name="Han C."/>
        </authorList>
    </citation>
    <scope>NUCLEOTIDE SEQUENCE [LARGE SCALE GENOMIC DNA]</scope>
    <source>
        <strain evidence="9 10">NEAU-YY56</strain>
    </source>
</reference>
<evidence type="ECO:0000256" key="2">
    <source>
        <dbReference type="ARBA" id="ARBA00022475"/>
    </source>
</evidence>
<feature type="compositionally biased region" description="Pro residues" evidence="6">
    <location>
        <begin position="206"/>
        <end position="215"/>
    </location>
</feature>
<feature type="compositionally biased region" description="Basic and acidic residues" evidence="6">
    <location>
        <begin position="184"/>
        <end position="194"/>
    </location>
</feature>
<feature type="transmembrane region" description="Helical" evidence="7">
    <location>
        <begin position="76"/>
        <end position="95"/>
    </location>
</feature>
<evidence type="ECO:0000256" key="1">
    <source>
        <dbReference type="ARBA" id="ARBA00004651"/>
    </source>
</evidence>
<keyword evidence="2" id="KW-1003">Cell membrane</keyword>
<keyword evidence="4 7" id="KW-1133">Transmembrane helix</keyword>
<keyword evidence="5 7" id="KW-0472">Membrane</keyword>
<keyword evidence="3 7" id="KW-0812">Transmembrane</keyword>
<dbReference type="AlphaFoldDB" id="A0A3M2IJT8"/>
<feature type="compositionally biased region" description="Low complexity" evidence="6">
    <location>
        <begin position="195"/>
        <end position="205"/>
    </location>
</feature>
<comment type="caution">
    <text evidence="9">The sequence shown here is derived from an EMBL/GenBank/DDBJ whole genome shotgun (WGS) entry which is preliminary data.</text>
</comment>
<feature type="region of interest" description="Disordered" evidence="6">
    <location>
        <begin position="183"/>
        <end position="215"/>
    </location>
</feature>
<dbReference type="PANTHER" id="PTHR36115">
    <property type="entry name" value="PROLINE-RICH ANTIGEN HOMOLOG-RELATED"/>
    <property type="match status" value="1"/>
</dbReference>
<dbReference type="OrthoDB" id="3254248at2"/>
<evidence type="ECO:0000259" key="8">
    <source>
        <dbReference type="Pfam" id="PF06271"/>
    </source>
</evidence>
<evidence type="ECO:0000313" key="9">
    <source>
        <dbReference type="EMBL" id="RMI00514.1"/>
    </source>
</evidence>
<dbReference type="InterPro" id="IPR051791">
    <property type="entry name" value="Pra-immunoreactive"/>
</dbReference>
<feature type="domain" description="RDD" evidence="8">
    <location>
        <begin position="17"/>
        <end position="167"/>
    </location>
</feature>
<dbReference type="EMBL" id="RFFI01000270">
    <property type="protein sequence ID" value="RMI00514.1"/>
    <property type="molecule type" value="Genomic_DNA"/>
</dbReference>